<reference evidence="2" key="2">
    <citation type="submission" date="2015-06" db="UniProtKB">
        <authorList>
            <consortium name="EnsemblPlants"/>
        </authorList>
    </citation>
    <scope>IDENTIFICATION</scope>
    <source>
        <strain evidence="2">DM1-3 516 R44</strain>
    </source>
</reference>
<dbReference type="InParanoid" id="M1DGH1"/>
<dbReference type="HOGENOM" id="CLU_746816_0_0_1"/>
<accession>M1DGH1</accession>
<proteinExistence type="predicted"/>
<organism evidence="2 3">
    <name type="scientific">Solanum tuberosum</name>
    <name type="common">Potato</name>
    <dbReference type="NCBI Taxonomy" id="4113"/>
    <lineage>
        <taxon>Eukaryota</taxon>
        <taxon>Viridiplantae</taxon>
        <taxon>Streptophyta</taxon>
        <taxon>Embryophyta</taxon>
        <taxon>Tracheophyta</taxon>
        <taxon>Spermatophyta</taxon>
        <taxon>Magnoliopsida</taxon>
        <taxon>eudicotyledons</taxon>
        <taxon>Gunneridae</taxon>
        <taxon>Pentapetalae</taxon>
        <taxon>asterids</taxon>
        <taxon>lamiids</taxon>
        <taxon>Solanales</taxon>
        <taxon>Solanaceae</taxon>
        <taxon>Solanoideae</taxon>
        <taxon>Solaneae</taxon>
        <taxon>Solanum</taxon>
    </lineage>
</organism>
<feature type="region of interest" description="Disordered" evidence="1">
    <location>
        <begin position="165"/>
        <end position="187"/>
    </location>
</feature>
<dbReference type="Gramene" id="PGSC0003DMT400088672">
    <property type="protein sequence ID" value="PGSC0003DMT400088672"/>
    <property type="gene ID" value="PGSC0003DMG400038243"/>
</dbReference>
<reference evidence="3" key="1">
    <citation type="journal article" date="2011" name="Nature">
        <title>Genome sequence and analysis of the tuber crop potato.</title>
        <authorList>
            <consortium name="The Potato Genome Sequencing Consortium"/>
        </authorList>
    </citation>
    <scope>NUCLEOTIDE SEQUENCE [LARGE SCALE GENOMIC DNA]</scope>
    <source>
        <strain evidence="3">cv. DM1-3 516 R44</strain>
    </source>
</reference>
<feature type="compositionally biased region" description="Polar residues" evidence="1">
    <location>
        <begin position="243"/>
        <end position="265"/>
    </location>
</feature>
<feature type="compositionally biased region" description="Basic and acidic residues" evidence="1">
    <location>
        <begin position="225"/>
        <end position="236"/>
    </location>
</feature>
<dbReference type="Proteomes" id="UP000011115">
    <property type="component" value="Unassembled WGS sequence"/>
</dbReference>
<dbReference type="AlphaFoldDB" id="M1DGH1"/>
<sequence length="371" mass="41720">MTVIVWQLLLKGIKQTIDPPRPSEVEVEIRKEDDVIEVREESENATEKEAEIPQKVMASTIPRLRNEDPTTDRRWVRKWIHMKISPSVKPRMWTTVRRSIYGQFCTSVVSIYDLYDRAPDPWTIDQSTDRTMPPKKLVTYSKWGKSKSVAPSFWLIDEDTNTKIDPTYVPLNPSTSRTAPRGTRGTPQKVFLDVVTVSQSDEEHTLIGSPTGAACSSEGSMSGFESKHASSSEPDHAAGFSAKSATKSGENDQTASYDEVTSSESILVPRNDEPTPVAGDPNRWCVEGQWQIYRDAKMINDKQKMARLITEERRVFQGACTLSRTSTGCLTFTSVTGWLETHGRIVRRWCDSSKPHMPPLFAVQLPKGQSP</sequence>
<protein>
    <submittedName>
        <fullName evidence="2">Integrase core domain containing protein</fullName>
    </submittedName>
</protein>
<keyword evidence="3" id="KW-1185">Reference proteome</keyword>
<dbReference type="PaxDb" id="4113-PGSC0003DMT400088672"/>
<dbReference type="EnsemblPlants" id="PGSC0003DMT400088672">
    <property type="protein sequence ID" value="PGSC0003DMT400088672"/>
    <property type="gene ID" value="PGSC0003DMG400038243"/>
</dbReference>
<evidence type="ECO:0000313" key="2">
    <source>
        <dbReference type="EnsemblPlants" id="PGSC0003DMT400088672"/>
    </source>
</evidence>
<evidence type="ECO:0000256" key="1">
    <source>
        <dbReference type="SAM" id="MobiDB-lite"/>
    </source>
</evidence>
<evidence type="ECO:0000313" key="3">
    <source>
        <dbReference type="Proteomes" id="UP000011115"/>
    </source>
</evidence>
<name>M1DGH1_SOLTU</name>
<feature type="region of interest" description="Disordered" evidence="1">
    <location>
        <begin position="201"/>
        <end position="282"/>
    </location>
</feature>